<dbReference type="FunFam" id="1.10.10.60:FF:000231">
    <property type="entry name" value="Myb transcription factor"/>
    <property type="match status" value="1"/>
</dbReference>
<evidence type="ECO:0000256" key="7">
    <source>
        <dbReference type="SAM" id="MobiDB-lite"/>
    </source>
</evidence>
<dbReference type="Proteomes" id="UP001370490">
    <property type="component" value="Unassembled WGS sequence"/>
</dbReference>
<organism evidence="10 11">
    <name type="scientific">Dillenia turbinata</name>
    <dbReference type="NCBI Taxonomy" id="194707"/>
    <lineage>
        <taxon>Eukaryota</taxon>
        <taxon>Viridiplantae</taxon>
        <taxon>Streptophyta</taxon>
        <taxon>Embryophyta</taxon>
        <taxon>Tracheophyta</taxon>
        <taxon>Spermatophyta</taxon>
        <taxon>Magnoliopsida</taxon>
        <taxon>eudicotyledons</taxon>
        <taxon>Gunneridae</taxon>
        <taxon>Pentapetalae</taxon>
        <taxon>Dilleniales</taxon>
        <taxon>Dilleniaceae</taxon>
        <taxon>Dillenia</taxon>
    </lineage>
</organism>
<sequence length="386" mass="43280">MVKDLGGRCPKMQLSCNPCNISGVAHGFMQSKIHEIAILHSVLWETGLRYFCVEIYAMYYIKHKNNNCVVIFLNEGLLRCGKSCRLRWINYLRADVKRGNISPEEEDLIIRLHSCLGNRWSLIASHLPGRTDNEIKNYWNSHLSRKIHTFIKRPCNDVPLVVNIPKRAQIFSKRKGPSSRAAKQKNKNVTLPSKQNEEREKGFIGDAPNEEEEQGAAIAPGERGEERSPILGGSGEGVELESEGSLCFNDFMGNVGQVDLSCWVVEERENENGVMTMSEERENITVGVPEKHKTMTMSDEKESVSVNLSSSLGLDLESLEWASSATSANFGEDWDWESCVQASEVLNEQELLISSLWDSDNIEDLELSSNVELGNGVDFGKRNALV</sequence>
<dbReference type="EMBL" id="JBAMMX010000005">
    <property type="protein sequence ID" value="KAK6941063.1"/>
    <property type="molecule type" value="Genomic_DNA"/>
</dbReference>
<dbReference type="InterPro" id="IPR001005">
    <property type="entry name" value="SANT/Myb"/>
</dbReference>
<keyword evidence="4" id="KW-0238">DNA-binding</keyword>
<evidence type="ECO:0000256" key="4">
    <source>
        <dbReference type="ARBA" id="ARBA00023125"/>
    </source>
</evidence>
<feature type="compositionally biased region" description="Basic residues" evidence="7">
    <location>
        <begin position="172"/>
        <end position="186"/>
    </location>
</feature>
<evidence type="ECO:0000256" key="6">
    <source>
        <dbReference type="ARBA" id="ARBA00023242"/>
    </source>
</evidence>
<comment type="caution">
    <text evidence="10">The sequence shown here is derived from an EMBL/GenBank/DDBJ whole genome shotgun (WGS) entry which is preliminary data.</text>
</comment>
<evidence type="ECO:0000256" key="2">
    <source>
        <dbReference type="ARBA" id="ARBA00022737"/>
    </source>
</evidence>
<keyword evidence="3" id="KW-0805">Transcription regulation</keyword>
<accession>A0AAN8VU19</accession>
<proteinExistence type="predicted"/>
<dbReference type="InterPro" id="IPR009057">
    <property type="entry name" value="Homeodomain-like_sf"/>
</dbReference>
<feature type="domain" description="Myb-like" evidence="8">
    <location>
        <begin position="93"/>
        <end position="143"/>
    </location>
</feature>
<evidence type="ECO:0000256" key="5">
    <source>
        <dbReference type="ARBA" id="ARBA00023163"/>
    </source>
</evidence>
<dbReference type="InterPro" id="IPR051953">
    <property type="entry name" value="Plant_SW-associated_TFs"/>
</dbReference>
<keyword evidence="2" id="KW-0677">Repeat</keyword>
<name>A0AAN8VU19_9MAGN</name>
<dbReference type="InterPro" id="IPR017930">
    <property type="entry name" value="Myb_dom"/>
</dbReference>
<feature type="region of interest" description="Disordered" evidence="7">
    <location>
        <begin position="172"/>
        <end position="238"/>
    </location>
</feature>
<dbReference type="PANTHER" id="PTHR47997">
    <property type="entry name" value="MYB DOMAIN PROTEIN 55"/>
    <property type="match status" value="1"/>
</dbReference>
<keyword evidence="6" id="KW-0539">Nucleus</keyword>
<evidence type="ECO:0000259" key="9">
    <source>
        <dbReference type="PROSITE" id="PS51294"/>
    </source>
</evidence>
<comment type="subcellular location">
    <subcellularLocation>
        <location evidence="1">Nucleus</location>
    </subcellularLocation>
</comment>
<feature type="domain" description="HTH myb-type" evidence="9">
    <location>
        <begin position="93"/>
        <end position="147"/>
    </location>
</feature>
<gene>
    <name evidence="10" type="ORF">RJ641_030594</name>
</gene>
<reference evidence="10 11" key="1">
    <citation type="submission" date="2023-12" db="EMBL/GenBank/DDBJ databases">
        <title>A high-quality genome assembly for Dillenia turbinata (Dilleniales).</title>
        <authorList>
            <person name="Chanderbali A."/>
        </authorList>
    </citation>
    <scope>NUCLEOTIDE SEQUENCE [LARGE SCALE GENOMIC DNA]</scope>
    <source>
        <strain evidence="10">LSX21</strain>
        <tissue evidence="10">Leaf</tissue>
    </source>
</reference>
<dbReference type="SMART" id="SM00717">
    <property type="entry name" value="SANT"/>
    <property type="match status" value="1"/>
</dbReference>
<evidence type="ECO:0000259" key="8">
    <source>
        <dbReference type="PROSITE" id="PS50090"/>
    </source>
</evidence>
<protein>
    <submittedName>
        <fullName evidence="10">SANT/Myb domain</fullName>
    </submittedName>
</protein>
<dbReference type="SUPFAM" id="SSF46689">
    <property type="entry name" value="Homeodomain-like"/>
    <property type="match status" value="1"/>
</dbReference>
<evidence type="ECO:0000256" key="3">
    <source>
        <dbReference type="ARBA" id="ARBA00023015"/>
    </source>
</evidence>
<keyword evidence="5" id="KW-0804">Transcription</keyword>
<dbReference type="GO" id="GO:0003677">
    <property type="term" value="F:DNA binding"/>
    <property type="evidence" value="ECO:0007669"/>
    <property type="project" value="UniProtKB-KW"/>
</dbReference>
<evidence type="ECO:0000313" key="11">
    <source>
        <dbReference type="Proteomes" id="UP001370490"/>
    </source>
</evidence>
<dbReference type="GO" id="GO:0005634">
    <property type="term" value="C:nucleus"/>
    <property type="evidence" value="ECO:0007669"/>
    <property type="project" value="UniProtKB-SubCell"/>
</dbReference>
<dbReference type="PROSITE" id="PS50090">
    <property type="entry name" value="MYB_LIKE"/>
    <property type="match status" value="1"/>
</dbReference>
<dbReference type="Gene3D" id="1.10.10.60">
    <property type="entry name" value="Homeodomain-like"/>
    <property type="match status" value="1"/>
</dbReference>
<evidence type="ECO:0000313" key="10">
    <source>
        <dbReference type="EMBL" id="KAK6941063.1"/>
    </source>
</evidence>
<feature type="non-terminal residue" evidence="10">
    <location>
        <position position="386"/>
    </location>
</feature>
<dbReference type="PROSITE" id="PS51294">
    <property type="entry name" value="HTH_MYB"/>
    <property type="match status" value="1"/>
</dbReference>
<dbReference type="AlphaFoldDB" id="A0AAN8VU19"/>
<dbReference type="Pfam" id="PF00249">
    <property type="entry name" value="Myb_DNA-binding"/>
    <property type="match status" value="1"/>
</dbReference>
<dbReference type="CDD" id="cd00167">
    <property type="entry name" value="SANT"/>
    <property type="match status" value="1"/>
</dbReference>
<evidence type="ECO:0000256" key="1">
    <source>
        <dbReference type="ARBA" id="ARBA00004123"/>
    </source>
</evidence>
<keyword evidence="11" id="KW-1185">Reference proteome</keyword>
<dbReference type="PANTHER" id="PTHR47997:SF75">
    <property type="entry name" value="MYB DOMAIN PROTEIN 55"/>
    <property type="match status" value="1"/>
</dbReference>